<dbReference type="RefSeq" id="WP_184005398.1">
    <property type="nucleotide sequence ID" value="NZ_BAABIF010000011.1"/>
</dbReference>
<evidence type="ECO:0000259" key="2">
    <source>
        <dbReference type="Pfam" id="PF13439"/>
    </source>
</evidence>
<sequence>MIGRIVLINDLVTPKGGASKLAVQSALAYRARGHPVTFLSGDHGDNDELRDAGVEIVSLGSARLLSAGRARAMVHGLYNRAARAMVAEWIARHDTPDTVYHLHGWSQILSPSIFGALRTVSARLTITAHDFFLTCPNGAFFDYRAERPCPYVPMSRSCLRAHCDRRSYPQKMWRVARQGIQNRLLDLKQPPKILLIHEGMAAFLARSGVPESAMQVLPNPVQPFLNERVHAEDNDEVLFVGRMEATKGPDLAAEACNRAGVRFRAIGDGAMLEELRERHPEASFVGRMASKEIHRHARNARLIVMPSRHVEPYGLSAVEGLWSGLPALVSADSLIAPDIERAGAGFAIDVRNIDSFAECLRRVFDDDGYTRRLSENAWSGTRHLALTYGGWIDRLLEVYRALLISRKRPENPTNMASAA</sequence>
<dbReference type="GO" id="GO:0016757">
    <property type="term" value="F:glycosyltransferase activity"/>
    <property type="evidence" value="ECO:0007669"/>
    <property type="project" value="InterPro"/>
</dbReference>
<dbReference type="SUPFAM" id="SSF53756">
    <property type="entry name" value="UDP-Glycosyltransferase/glycogen phosphorylase"/>
    <property type="match status" value="1"/>
</dbReference>
<evidence type="ECO:0000313" key="3">
    <source>
        <dbReference type="EMBL" id="MBB5719977.1"/>
    </source>
</evidence>
<dbReference type="Pfam" id="PF13439">
    <property type="entry name" value="Glyco_transf_4"/>
    <property type="match status" value="1"/>
</dbReference>
<dbReference type="InterPro" id="IPR001296">
    <property type="entry name" value="Glyco_trans_1"/>
</dbReference>
<comment type="caution">
    <text evidence="3">The sequence shown here is derived from an EMBL/GenBank/DDBJ whole genome shotgun (WGS) entry which is preliminary data.</text>
</comment>
<dbReference type="AlphaFoldDB" id="A0A840Z2J3"/>
<evidence type="ECO:0000259" key="1">
    <source>
        <dbReference type="Pfam" id="PF00534"/>
    </source>
</evidence>
<dbReference type="PANTHER" id="PTHR45947">
    <property type="entry name" value="SULFOQUINOVOSYL TRANSFERASE SQD2"/>
    <property type="match status" value="1"/>
</dbReference>
<reference evidence="3 4" key="1">
    <citation type="submission" date="2020-08" db="EMBL/GenBank/DDBJ databases">
        <title>Genomic Encyclopedia of Type Strains, Phase IV (KMG-IV): sequencing the most valuable type-strain genomes for metagenomic binning, comparative biology and taxonomic classification.</title>
        <authorList>
            <person name="Goeker M."/>
        </authorList>
    </citation>
    <scope>NUCLEOTIDE SEQUENCE [LARGE SCALE GENOMIC DNA]</scope>
    <source>
        <strain evidence="3 4">DSM 27203</strain>
    </source>
</reference>
<organism evidence="3 4">
    <name type="scientific">Stakelama sediminis</name>
    <dbReference type="NCBI Taxonomy" id="463200"/>
    <lineage>
        <taxon>Bacteria</taxon>
        <taxon>Pseudomonadati</taxon>
        <taxon>Pseudomonadota</taxon>
        <taxon>Alphaproteobacteria</taxon>
        <taxon>Sphingomonadales</taxon>
        <taxon>Sphingomonadaceae</taxon>
        <taxon>Stakelama</taxon>
    </lineage>
</organism>
<keyword evidence="4" id="KW-1185">Reference proteome</keyword>
<accession>A0A840Z2J3</accession>
<feature type="domain" description="Glycosyl transferase family 1" evidence="1">
    <location>
        <begin position="229"/>
        <end position="377"/>
    </location>
</feature>
<dbReference type="Proteomes" id="UP000554342">
    <property type="component" value="Unassembled WGS sequence"/>
</dbReference>
<protein>
    <submittedName>
        <fullName evidence="3">Glycosyltransferase involved in cell wall biosynthesis</fullName>
    </submittedName>
</protein>
<dbReference type="CDD" id="cd03801">
    <property type="entry name" value="GT4_PimA-like"/>
    <property type="match status" value="1"/>
</dbReference>
<dbReference type="InterPro" id="IPR028098">
    <property type="entry name" value="Glyco_trans_4-like_N"/>
</dbReference>
<proteinExistence type="predicted"/>
<keyword evidence="3" id="KW-0808">Transferase</keyword>
<dbReference type="Pfam" id="PF00534">
    <property type="entry name" value="Glycos_transf_1"/>
    <property type="match status" value="1"/>
</dbReference>
<gene>
    <name evidence="3" type="ORF">FHR23_002936</name>
</gene>
<name>A0A840Z2J3_9SPHN</name>
<dbReference type="EMBL" id="JACIJI010000007">
    <property type="protein sequence ID" value="MBB5719977.1"/>
    <property type="molecule type" value="Genomic_DNA"/>
</dbReference>
<dbReference type="InterPro" id="IPR050194">
    <property type="entry name" value="Glycosyltransferase_grp1"/>
</dbReference>
<feature type="domain" description="Glycosyltransferase subfamily 4-like N-terminal" evidence="2">
    <location>
        <begin position="16"/>
        <end position="221"/>
    </location>
</feature>
<dbReference type="PANTHER" id="PTHR45947:SF3">
    <property type="entry name" value="SULFOQUINOVOSYL TRANSFERASE SQD2"/>
    <property type="match status" value="1"/>
</dbReference>
<dbReference type="Gene3D" id="3.40.50.2000">
    <property type="entry name" value="Glycogen Phosphorylase B"/>
    <property type="match status" value="2"/>
</dbReference>
<evidence type="ECO:0000313" key="4">
    <source>
        <dbReference type="Proteomes" id="UP000554342"/>
    </source>
</evidence>